<name>A0ABQ4JGI7_9ACTN</name>
<dbReference type="EMBL" id="BOPC01000081">
    <property type="protein sequence ID" value="GIJ29686.1"/>
    <property type="molecule type" value="Genomic_DNA"/>
</dbReference>
<keyword evidence="3" id="KW-1185">Reference proteome</keyword>
<evidence type="ECO:0000256" key="1">
    <source>
        <dbReference type="SAM" id="MobiDB-lite"/>
    </source>
</evidence>
<sequence>MPGGGNRHAQVGGDLGEETDQHELGGGHGERADEEHIKDHRRTLKPDIDVRVKRCGSET</sequence>
<proteinExistence type="predicted"/>
<feature type="region of interest" description="Disordered" evidence="1">
    <location>
        <begin position="1"/>
        <end position="44"/>
    </location>
</feature>
<organism evidence="2 3">
    <name type="scientific">Micromonospora qiuiae</name>
    <dbReference type="NCBI Taxonomy" id="502268"/>
    <lineage>
        <taxon>Bacteria</taxon>
        <taxon>Bacillati</taxon>
        <taxon>Actinomycetota</taxon>
        <taxon>Actinomycetes</taxon>
        <taxon>Micromonosporales</taxon>
        <taxon>Micromonosporaceae</taxon>
        <taxon>Micromonospora</taxon>
    </lineage>
</organism>
<accession>A0ABQ4JGI7</accession>
<comment type="caution">
    <text evidence="2">The sequence shown here is derived from an EMBL/GenBank/DDBJ whole genome shotgun (WGS) entry which is preliminary data.</text>
</comment>
<reference evidence="2 3" key="1">
    <citation type="submission" date="2021-01" db="EMBL/GenBank/DDBJ databases">
        <title>Whole genome shotgun sequence of Verrucosispora qiuiae NBRC 106684.</title>
        <authorList>
            <person name="Komaki H."/>
            <person name="Tamura T."/>
        </authorList>
    </citation>
    <scope>NUCLEOTIDE SEQUENCE [LARGE SCALE GENOMIC DNA]</scope>
    <source>
        <strain evidence="2 3">NBRC 106684</strain>
    </source>
</reference>
<dbReference type="Proteomes" id="UP000653076">
    <property type="component" value="Unassembled WGS sequence"/>
</dbReference>
<evidence type="ECO:0000313" key="3">
    <source>
        <dbReference type="Proteomes" id="UP000653076"/>
    </source>
</evidence>
<gene>
    <name evidence="2" type="ORF">Vqi01_48480</name>
</gene>
<protein>
    <submittedName>
        <fullName evidence="2">Uncharacterized protein</fullName>
    </submittedName>
</protein>
<evidence type="ECO:0000313" key="2">
    <source>
        <dbReference type="EMBL" id="GIJ29686.1"/>
    </source>
</evidence>
<feature type="compositionally biased region" description="Basic and acidic residues" evidence="1">
    <location>
        <begin position="19"/>
        <end position="44"/>
    </location>
</feature>